<evidence type="ECO:0000313" key="1">
    <source>
        <dbReference type="EMBL" id="GAJ08141.1"/>
    </source>
</evidence>
<accession>X1V6X2</accession>
<reference evidence="1" key="1">
    <citation type="journal article" date="2014" name="Front. Microbiol.">
        <title>High frequency of phylogenetically diverse reductive dehalogenase-homologous genes in deep subseafloor sedimentary metagenomes.</title>
        <authorList>
            <person name="Kawai M."/>
            <person name="Futagami T."/>
            <person name="Toyoda A."/>
            <person name="Takaki Y."/>
            <person name="Nishi S."/>
            <person name="Hori S."/>
            <person name="Arai W."/>
            <person name="Tsubouchi T."/>
            <person name="Morono Y."/>
            <person name="Uchiyama I."/>
            <person name="Ito T."/>
            <person name="Fujiyama A."/>
            <person name="Inagaki F."/>
            <person name="Takami H."/>
        </authorList>
    </citation>
    <scope>NUCLEOTIDE SEQUENCE</scope>
    <source>
        <strain evidence="1">Expedition CK06-06</strain>
    </source>
</reference>
<sequence length="115" mass="12638">MAREVSDLTAAGASVMAKIRELPSQGIIDGFKGTLDFYVCMGIPCVRLWPKSPGKLRSAPVQAQWPAWSYAAKEWSNLSPAVQDAYRTLATSSGLSGRDMFTRSYLTGLYRYPTP</sequence>
<comment type="caution">
    <text evidence="1">The sequence shown here is derived from an EMBL/GenBank/DDBJ whole genome shotgun (WGS) entry which is preliminary data.</text>
</comment>
<gene>
    <name evidence="1" type="ORF">S12H4_50709</name>
</gene>
<organism evidence="1">
    <name type="scientific">marine sediment metagenome</name>
    <dbReference type="NCBI Taxonomy" id="412755"/>
    <lineage>
        <taxon>unclassified sequences</taxon>
        <taxon>metagenomes</taxon>
        <taxon>ecological metagenomes</taxon>
    </lineage>
</organism>
<dbReference type="EMBL" id="BARW01031967">
    <property type="protein sequence ID" value="GAJ08141.1"/>
    <property type="molecule type" value="Genomic_DNA"/>
</dbReference>
<name>X1V6X2_9ZZZZ</name>
<proteinExistence type="predicted"/>
<dbReference type="AlphaFoldDB" id="X1V6X2"/>
<protein>
    <submittedName>
        <fullName evidence="1">Uncharacterized protein</fullName>
    </submittedName>
</protein>